<dbReference type="EMBL" id="BK014704">
    <property type="protein sequence ID" value="DAD68525.1"/>
    <property type="molecule type" value="Genomic_DNA"/>
</dbReference>
<protein>
    <submittedName>
        <fullName evidence="2">Major tail protein</fullName>
    </submittedName>
</protein>
<organism evidence="2">
    <name type="scientific">Siphoviridae sp. ct3CA7</name>
    <dbReference type="NCBI Taxonomy" id="2823561"/>
    <lineage>
        <taxon>Viruses</taxon>
        <taxon>Duplodnaviria</taxon>
        <taxon>Heunggongvirae</taxon>
        <taxon>Uroviricota</taxon>
        <taxon>Caudoviricetes</taxon>
    </lineage>
</organism>
<evidence type="ECO:0000256" key="1">
    <source>
        <dbReference type="SAM" id="MobiDB-lite"/>
    </source>
</evidence>
<feature type="compositionally biased region" description="Pro residues" evidence="1">
    <location>
        <begin position="225"/>
        <end position="245"/>
    </location>
</feature>
<feature type="compositionally biased region" description="Low complexity" evidence="1">
    <location>
        <begin position="205"/>
        <end position="224"/>
    </location>
</feature>
<sequence>MPKVVRNPDNILPLTDMQVFASFADDPKIGKDGVFPAEWDSIGMLNDGTEMELNRTIDKNKIKGIGFGVVAVTTKAGELTGSCESLEFNETLEKIAWPETFMDGDVKIRRHSSTPARCHVAFVEEKQNGDFLIRATRVKAIATMENLNVSEDPTGKKVDFDFQSDKDKFVFDEYLVKRDGLEKVVDPRQIRFVDAGVAKADQYSATAQPAPGGQPANPAPGGNPAQPPAPNPGPANPAPVTPGPGTPGGQPATPQPPAAATVEVKKKIDLPDDATGGTWSLTVGSETIRDLAFNVTPTTLRSKLQAVSGLDDVIVQRSGASDFTIEFTAASALAVTADGSGLTGAASNTITVTDAA</sequence>
<feature type="region of interest" description="Disordered" evidence="1">
    <location>
        <begin position="205"/>
        <end position="261"/>
    </location>
</feature>
<reference evidence="2" key="1">
    <citation type="journal article" date="2021" name="Proc. Natl. Acad. Sci. U.S.A.">
        <title>A Catalog of Tens of Thousands of Viruses from Human Metagenomes Reveals Hidden Associations with Chronic Diseases.</title>
        <authorList>
            <person name="Tisza M.J."/>
            <person name="Buck C.B."/>
        </authorList>
    </citation>
    <scope>NUCLEOTIDE SEQUENCE</scope>
    <source>
        <strain evidence="2">Ct3CA7</strain>
    </source>
</reference>
<proteinExistence type="predicted"/>
<evidence type="ECO:0000313" key="2">
    <source>
        <dbReference type="EMBL" id="DAD68525.1"/>
    </source>
</evidence>
<accession>A0A8S5LES3</accession>
<name>A0A8S5LES3_9CAUD</name>